<sequence>MSDRSASGAHLPVVSVIVVNYRGADDTLTCLRALRDELDYPADKLDVVCVDNGSGDGSAERLRAVDGVRLVESETNLGFAGGCNLAAQHAEGAVLAFLNNDARPARDWVRTAVAVLRAEPTVGAVASKVLDWEGRHVDFVDSGLTWFGMGYKRHAGDVDDGSHDSARDVLFGTGSALFVRAELFTALGGFDDRFFMFYEDVDLGWRLNLRGWRVRYEPRSVAYHRHHASMATVSSAREYYLLERNALAALYKNVSEETLATALPAALALAVRRSTARGEIDPTQLDITRRPENPADDEAGVSVSREALAGVLAIDQFVELLPSLRESRAIEQQARVRTDTDLVPLMRKAMEPAYPLPRYLAAHEALVDVFDLDAVFGRSRKIAVVTGDPISERMAGPAIRSWHMADVLAAEHDVRLVSVNREGSGTAPESAFPVFTVTPKQLQKQVEWADVVVLQGHILEMTPQLKRLDSTKIVVCDVYDPMHLELLEQGRDTDDERRVRDLAGVTGVLNSQLERGDFVLCASERQRHFWLGHLASLGRLTPTVYDNDPTTRSLLSVVPFGLSSVPPRRTGPALRGHQPGIGADDKIVIWAGGVYNWFDPLTLLHAVHRLADRRSDLRLFFLGMKHPNPGVPEMGIADRTRQLSARLGLTDKHVFFNECWVPYGERQNYLLDADCGVTTHFEHVETTFAFRTRVLDYLWAGLPVVTTDGDSFADLVRGEGLGVVVPADDPDALANALDNVLYDDEFAAACRDRITDVRESFTWESVLEPLTRFCRDPRPAPDRLPNSAPLVKTPPWHSGEMLRHDMDLVRRYLTAGGPTEVARRATGRVRRIASEKLRGGRRR</sequence>
<dbReference type="KEGG" id="sace:GIY23_18885"/>
<keyword evidence="7" id="KW-1185">Reference proteome</keyword>
<dbReference type="SUPFAM" id="SSF53448">
    <property type="entry name" value="Nucleotide-diphospho-sugar transferases"/>
    <property type="match status" value="1"/>
</dbReference>
<dbReference type="Gene3D" id="3.40.50.2000">
    <property type="entry name" value="Glycogen Phosphorylase B"/>
    <property type="match status" value="1"/>
</dbReference>
<evidence type="ECO:0000313" key="7">
    <source>
        <dbReference type="Proteomes" id="UP000371041"/>
    </source>
</evidence>
<keyword evidence="4 6" id="KW-0808">Transferase</keyword>
<dbReference type="RefSeq" id="WP_154078969.1">
    <property type="nucleotide sequence ID" value="NZ_CP045929.1"/>
</dbReference>
<evidence type="ECO:0000256" key="3">
    <source>
        <dbReference type="ARBA" id="ARBA00022676"/>
    </source>
</evidence>
<dbReference type="AlphaFoldDB" id="A0A5Q3QLJ5"/>
<dbReference type="InterPro" id="IPR029044">
    <property type="entry name" value="Nucleotide-diphossugar_trans"/>
</dbReference>
<keyword evidence="3" id="KW-0328">Glycosyltransferase</keyword>
<dbReference type="Gene3D" id="3.90.550.10">
    <property type="entry name" value="Spore Coat Polysaccharide Biosynthesis Protein SpsA, Chain A"/>
    <property type="match status" value="1"/>
</dbReference>
<accession>A0A5Q3QLJ5</accession>
<name>A0A5Q3QLJ5_9PSEU</name>
<dbReference type="CDD" id="cd04186">
    <property type="entry name" value="GT_2_like_c"/>
    <property type="match status" value="1"/>
</dbReference>
<dbReference type="GO" id="GO:0016757">
    <property type="term" value="F:glycosyltransferase activity"/>
    <property type="evidence" value="ECO:0007669"/>
    <property type="project" value="UniProtKB-KW"/>
</dbReference>
<reference evidence="7" key="1">
    <citation type="submission" date="2019-11" db="EMBL/GenBank/DDBJ databases">
        <title>The complete genome sequence of Saccharopolyspora sp. E2A.</title>
        <authorList>
            <person name="Zhang G."/>
        </authorList>
    </citation>
    <scope>NUCLEOTIDE SEQUENCE [LARGE SCALE GENOMIC DNA]</scope>
    <source>
        <strain evidence="7">E2A</strain>
    </source>
</reference>
<dbReference type="CDD" id="cd03801">
    <property type="entry name" value="GT4_PimA-like"/>
    <property type="match status" value="1"/>
</dbReference>
<dbReference type="PANTHER" id="PTHR43179:SF12">
    <property type="entry name" value="GALACTOFURANOSYLTRANSFERASE GLFT2"/>
    <property type="match status" value="1"/>
</dbReference>
<evidence type="ECO:0000256" key="1">
    <source>
        <dbReference type="ARBA" id="ARBA00004776"/>
    </source>
</evidence>
<evidence type="ECO:0000256" key="2">
    <source>
        <dbReference type="ARBA" id="ARBA00006739"/>
    </source>
</evidence>
<dbReference type="SUPFAM" id="SSF53756">
    <property type="entry name" value="UDP-Glycosyltransferase/glycogen phosphorylase"/>
    <property type="match status" value="1"/>
</dbReference>
<dbReference type="Proteomes" id="UP000371041">
    <property type="component" value="Chromosome"/>
</dbReference>
<comment type="pathway">
    <text evidence="1">Cell wall biogenesis; cell wall polysaccharide biosynthesis.</text>
</comment>
<evidence type="ECO:0000256" key="4">
    <source>
        <dbReference type="ARBA" id="ARBA00022679"/>
    </source>
</evidence>
<dbReference type="EMBL" id="CP045929">
    <property type="protein sequence ID" value="QGK72405.1"/>
    <property type="molecule type" value="Genomic_DNA"/>
</dbReference>
<evidence type="ECO:0000313" key="6">
    <source>
        <dbReference type="EMBL" id="QGK72405.1"/>
    </source>
</evidence>
<dbReference type="Pfam" id="PF00535">
    <property type="entry name" value="Glycos_transf_2"/>
    <property type="match status" value="1"/>
</dbReference>
<organism evidence="6 7">
    <name type="scientific">Allosaccharopolyspora coralli</name>
    <dbReference type="NCBI Taxonomy" id="2665642"/>
    <lineage>
        <taxon>Bacteria</taxon>
        <taxon>Bacillati</taxon>
        <taxon>Actinomycetota</taxon>
        <taxon>Actinomycetes</taxon>
        <taxon>Pseudonocardiales</taxon>
        <taxon>Pseudonocardiaceae</taxon>
        <taxon>Allosaccharopolyspora</taxon>
    </lineage>
</organism>
<gene>
    <name evidence="6" type="ORF">GIY23_18885</name>
</gene>
<dbReference type="InterPro" id="IPR001173">
    <property type="entry name" value="Glyco_trans_2-like"/>
</dbReference>
<dbReference type="PANTHER" id="PTHR43179">
    <property type="entry name" value="RHAMNOSYLTRANSFERASE WBBL"/>
    <property type="match status" value="1"/>
</dbReference>
<proteinExistence type="inferred from homology"/>
<dbReference type="Pfam" id="PF13692">
    <property type="entry name" value="Glyco_trans_1_4"/>
    <property type="match status" value="1"/>
</dbReference>
<comment type="similarity">
    <text evidence="2">Belongs to the glycosyltransferase 2 family.</text>
</comment>
<protein>
    <submittedName>
        <fullName evidence="6">Glycosyltransferase</fullName>
    </submittedName>
</protein>
<feature type="domain" description="Glycosyltransferase 2-like" evidence="5">
    <location>
        <begin position="15"/>
        <end position="127"/>
    </location>
</feature>
<evidence type="ECO:0000259" key="5">
    <source>
        <dbReference type="Pfam" id="PF00535"/>
    </source>
</evidence>